<proteinExistence type="predicted"/>
<gene>
    <name evidence="1" type="ORF">HUJ06_020430</name>
</gene>
<protein>
    <submittedName>
        <fullName evidence="1">Uncharacterized protein</fullName>
    </submittedName>
</protein>
<organism evidence="1 2">
    <name type="scientific">Nelumbo nucifera</name>
    <name type="common">Sacred lotus</name>
    <dbReference type="NCBI Taxonomy" id="4432"/>
    <lineage>
        <taxon>Eukaryota</taxon>
        <taxon>Viridiplantae</taxon>
        <taxon>Streptophyta</taxon>
        <taxon>Embryophyta</taxon>
        <taxon>Tracheophyta</taxon>
        <taxon>Spermatophyta</taxon>
        <taxon>Magnoliopsida</taxon>
        <taxon>Proteales</taxon>
        <taxon>Nelumbonaceae</taxon>
        <taxon>Nelumbo</taxon>
    </lineage>
</organism>
<keyword evidence="2" id="KW-1185">Reference proteome</keyword>
<evidence type="ECO:0000313" key="2">
    <source>
        <dbReference type="Proteomes" id="UP000607653"/>
    </source>
</evidence>
<dbReference type="EMBL" id="DUZY01000001">
    <property type="protein sequence ID" value="DAD18967.1"/>
    <property type="molecule type" value="Genomic_DNA"/>
</dbReference>
<accession>A0A822XFI5</accession>
<name>A0A822XFI5_NELNU</name>
<dbReference type="AlphaFoldDB" id="A0A822XFI5"/>
<dbReference type="Proteomes" id="UP000607653">
    <property type="component" value="Unassembled WGS sequence"/>
</dbReference>
<sequence>MHYALNNCEFHCCNKTKCGLVGPDLKDGNSMWQRLIESEVDALSGSLATGDNTR</sequence>
<evidence type="ECO:0000313" key="1">
    <source>
        <dbReference type="EMBL" id="DAD18967.1"/>
    </source>
</evidence>
<reference evidence="1 2" key="1">
    <citation type="journal article" date="2020" name="Mol. Biol. Evol.">
        <title>Distinct Expression and Methylation Patterns for Genes with Different Fates following a Single Whole-Genome Duplication in Flowering Plants.</title>
        <authorList>
            <person name="Shi T."/>
            <person name="Rahmani R.S."/>
            <person name="Gugger P.F."/>
            <person name="Wang M."/>
            <person name="Li H."/>
            <person name="Zhang Y."/>
            <person name="Li Z."/>
            <person name="Wang Q."/>
            <person name="Van de Peer Y."/>
            <person name="Marchal K."/>
            <person name="Chen J."/>
        </authorList>
    </citation>
    <scope>NUCLEOTIDE SEQUENCE [LARGE SCALE GENOMIC DNA]</scope>
    <source>
        <tissue evidence="1">Leaf</tissue>
    </source>
</reference>
<comment type="caution">
    <text evidence="1">The sequence shown here is derived from an EMBL/GenBank/DDBJ whole genome shotgun (WGS) entry which is preliminary data.</text>
</comment>